<dbReference type="InterPro" id="IPR035922">
    <property type="entry name" value="3H_dom_sf"/>
</dbReference>
<evidence type="ECO:0000256" key="1">
    <source>
        <dbReference type="PIRSR" id="PIRSR037847-1"/>
    </source>
</evidence>
<dbReference type="STRING" id="331679.IV81_GL000480"/>
<dbReference type="InterPro" id="IPR026043">
    <property type="entry name" value="NadR"/>
</dbReference>
<dbReference type="InterPro" id="IPR013196">
    <property type="entry name" value="HTH_11"/>
</dbReference>
<dbReference type="PIRSF" id="PIRSF037847">
    <property type="entry name" value="NiaR"/>
    <property type="match status" value="1"/>
</dbReference>
<dbReference type="SUPFAM" id="SSF75500">
    <property type="entry name" value="Putative transcriptional regulator TM1602, C-terminal domain"/>
    <property type="match status" value="1"/>
</dbReference>
<feature type="binding site" evidence="1">
    <location>
        <position position="74"/>
    </location>
    <ligand>
        <name>Ni(2+)</name>
        <dbReference type="ChEBI" id="CHEBI:49786"/>
    </ligand>
</feature>
<feature type="domain" description="Helix-turn-helix type 11" evidence="3">
    <location>
        <begin position="6"/>
        <end position="58"/>
    </location>
</feature>
<proteinExistence type="predicted"/>
<keyword evidence="1" id="KW-0533">Nickel</keyword>
<reference evidence="4 5" key="1">
    <citation type="journal article" date="2015" name="Genome Announc.">
        <title>Expanding the biotechnology potential of lactobacilli through comparative genomics of 213 strains and associated genera.</title>
        <authorList>
            <person name="Sun Z."/>
            <person name="Harris H.M."/>
            <person name="McCann A."/>
            <person name="Guo C."/>
            <person name="Argimon S."/>
            <person name="Zhang W."/>
            <person name="Yang X."/>
            <person name="Jeffery I.B."/>
            <person name="Cooney J.C."/>
            <person name="Kagawa T.F."/>
            <person name="Liu W."/>
            <person name="Song Y."/>
            <person name="Salvetti E."/>
            <person name="Wrobel A."/>
            <person name="Rasinkangas P."/>
            <person name="Parkhill J."/>
            <person name="Rea M.C."/>
            <person name="O'Sullivan O."/>
            <person name="Ritari J."/>
            <person name="Douillard F.P."/>
            <person name="Paul Ross R."/>
            <person name="Yang R."/>
            <person name="Briner A.E."/>
            <person name="Felis G.E."/>
            <person name="de Vos W.M."/>
            <person name="Barrangou R."/>
            <person name="Klaenhammer T.R."/>
            <person name="Caufield P.W."/>
            <person name="Cui Y."/>
            <person name="Zhang H."/>
            <person name="O'Toole P.W."/>
        </authorList>
    </citation>
    <scope>NUCLEOTIDE SEQUENCE [LARGE SCALE GENOMIC DNA]</scope>
    <source>
        <strain evidence="4 5">DSM 18001</strain>
    </source>
</reference>
<evidence type="ECO:0000313" key="5">
    <source>
        <dbReference type="Proteomes" id="UP000051859"/>
    </source>
</evidence>
<feature type="binding site" evidence="1">
    <location>
        <position position="82"/>
    </location>
    <ligand>
        <name>Ni(2+)</name>
        <dbReference type="ChEBI" id="CHEBI:49786"/>
    </ligand>
</feature>
<feature type="binding site" evidence="1">
    <location>
        <position position="141"/>
    </location>
    <ligand>
        <name>Ni(2+)</name>
        <dbReference type="ChEBI" id="CHEBI:49786"/>
    </ligand>
</feature>
<gene>
    <name evidence="4" type="ORF">IV81_GL000480</name>
</gene>
<sequence length="170" mass="19414">MTKKNRKMLIKEQLMGAKDPIKASDFAEQFDVSRQTIVGDIALLRAQGEQIISTSRGYEYEQVRDFEEIVVCRHFPDQAEQEMNLIVAEGVSIKDVTIDHPLYGQLSGQMRINNRHDVRQFIQHMRESKGHLLSELTGGIHSHTLSADSQAELKRAKKQLEISGILYHEV</sequence>
<protein>
    <submittedName>
        <fullName evidence="4">Small molecule binding protein</fullName>
    </submittedName>
</protein>
<organism evidence="4 5">
    <name type="scientific">Pediococcus stilesii</name>
    <dbReference type="NCBI Taxonomy" id="331679"/>
    <lineage>
        <taxon>Bacteria</taxon>
        <taxon>Bacillati</taxon>
        <taxon>Bacillota</taxon>
        <taxon>Bacilli</taxon>
        <taxon>Lactobacillales</taxon>
        <taxon>Lactobacillaceae</taxon>
        <taxon>Pediococcus</taxon>
    </lineage>
</organism>
<keyword evidence="5" id="KW-1185">Reference proteome</keyword>
<dbReference type="Pfam" id="PF02829">
    <property type="entry name" value="3H"/>
    <property type="match status" value="1"/>
</dbReference>
<dbReference type="InterPro" id="IPR036390">
    <property type="entry name" value="WH_DNA-bd_sf"/>
</dbReference>
<dbReference type="SUPFAM" id="SSF46785">
    <property type="entry name" value="Winged helix' DNA-binding domain"/>
    <property type="match status" value="1"/>
</dbReference>
<comment type="caution">
    <text evidence="4">The sequence shown here is derived from an EMBL/GenBank/DDBJ whole genome shotgun (WGS) entry which is preliminary data.</text>
</comment>
<dbReference type="EMBL" id="JQBX01000014">
    <property type="protein sequence ID" value="KRN93479.1"/>
    <property type="molecule type" value="Genomic_DNA"/>
</dbReference>
<evidence type="ECO:0000259" key="2">
    <source>
        <dbReference type="Pfam" id="PF02829"/>
    </source>
</evidence>
<keyword evidence="1" id="KW-0479">Metal-binding</keyword>
<feature type="domain" description="3H" evidence="2">
    <location>
        <begin position="70"/>
        <end position="166"/>
    </location>
</feature>
<name>A0A0R2L422_9LACO</name>
<dbReference type="PATRIC" id="fig|331679.3.peg.486"/>
<dbReference type="InterPro" id="IPR004173">
    <property type="entry name" value="3H_domain"/>
</dbReference>
<dbReference type="PANTHER" id="PTHR40068:SF1">
    <property type="entry name" value="TRANSCRIPTION REPRESSOR NIAR-RELATED"/>
    <property type="match status" value="1"/>
</dbReference>
<dbReference type="Proteomes" id="UP000051859">
    <property type="component" value="Unassembled WGS sequence"/>
</dbReference>
<accession>A0A0R2L422</accession>
<dbReference type="AlphaFoldDB" id="A0A0R2L422"/>
<evidence type="ECO:0000259" key="3">
    <source>
        <dbReference type="Pfam" id="PF08279"/>
    </source>
</evidence>
<dbReference type="Pfam" id="PF08279">
    <property type="entry name" value="HTH_11"/>
    <property type="match status" value="1"/>
</dbReference>
<dbReference type="GO" id="GO:0046872">
    <property type="term" value="F:metal ion binding"/>
    <property type="evidence" value="ECO:0007669"/>
    <property type="project" value="UniProtKB-KW"/>
</dbReference>
<dbReference type="PANTHER" id="PTHR40068">
    <property type="entry name" value="TRANSCRIPTION REPRESSOR NIAR-RELATED"/>
    <property type="match status" value="1"/>
</dbReference>
<dbReference type="Gene3D" id="3.30.1340.20">
    <property type="entry name" value="3H domain"/>
    <property type="match status" value="1"/>
</dbReference>
<dbReference type="RefSeq" id="WP_057803628.1">
    <property type="nucleotide sequence ID" value="NZ_JQBX01000014.1"/>
</dbReference>
<feature type="binding site" evidence="1">
    <location>
        <position position="143"/>
    </location>
    <ligand>
        <name>Ni(2+)</name>
        <dbReference type="ChEBI" id="CHEBI:49786"/>
    </ligand>
</feature>
<dbReference type="InterPro" id="IPR036388">
    <property type="entry name" value="WH-like_DNA-bd_sf"/>
</dbReference>
<evidence type="ECO:0000313" key="4">
    <source>
        <dbReference type="EMBL" id="KRN93479.1"/>
    </source>
</evidence>
<dbReference type="Gene3D" id="1.10.10.10">
    <property type="entry name" value="Winged helix-like DNA-binding domain superfamily/Winged helix DNA-binding domain"/>
    <property type="match status" value="1"/>
</dbReference>